<gene>
    <name evidence="1" type="ORF">GJ744_003411</name>
</gene>
<evidence type="ECO:0000313" key="1">
    <source>
        <dbReference type="EMBL" id="KAF7503633.1"/>
    </source>
</evidence>
<organism evidence="1 2">
    <name type="scientific">Endocarpon pusillum</name>
    <dbReference type="NCBI Taxonomy" id="364733"/>
    <lineage>
        <taxon>Eukaryota</taxon>
        <taxon>Fungi</taxon>
        <taxon>Dikarya</taxon>
        <taxon>Ascomycota</taxon>
        <taxon>Pezizomycotina</taxon>
        <taxon>Eurotiomycetes</taxon>
        <taxon>Chaetothyriomycetidae</taxon>
        <taxon>Verrucariales</taxon>
        <taxon>Verrucariaceae</taxon>
        <taxon>Endocarpon</taxon>
    </lineage>
</organism>
<sequence length="127" mass="14469">MERFILDHSTGPVEETKAESRTIQFIHESVRDIFLQGKGLDKPFFGPAAMFPARSHASLKQCCQNYFLGVDATSDLALDGSLPKASSEDSAELRQRRALPLHRAVNRTRALEKRIKHPRSLMRYWSK</sequence>
<comment type="caution">
    <text evidence="1">The sequence shown here is derived from an EMBL/GenBank/DDBJ whole genome shotgun (WGS) entry which is preliminary data.</text>
</comment>
<evidence type="ECO:0000313" key="2">
    <source>
        <dbReference type="Proteomes" id="UP000606974"/>
    </source>
</evidence>
<dbReference type="EMBL" id="JAACFV010000168">
    <property type="protein sequence ID" value="KAF7503633.1"/>
    <property type="molecule type" value="Genomic_DNA"/>
</dbReference>
<reference evidence="1" key="1">
    <citation type="submission" date="2020-02" db="EMBL/GenBank/DDBJ databases">
        <authorList>
            <person name="Palmer J.M."/>
        </authorList>
    </citation>
    <scope>NUCLEOTIDE SEQUENCE</scope>
    <source>
        <strain evidence="1">EPUS1.4</strain>
        <tissue evidence="1">Thallus</tissue>
    </source>
</reference>
<dbReference type="Proteomes" id="UP000606974">
    <property type="component" value="Unassembled WGS sequence"/>
</dbReference>
<keyword evidence="2" id="KW-1185">Reference proteome</keyword>
<proteinExistence type="predicted"/>
<dbReference type="AlphaFoldDB" id="A0A8H7A7R0"/>
<protein>
    <submittedName>
        <fullName evidence="1">Uncharacterized protein</fullName>
    </submittedName>
</protein>
<name>A0A8H7A7R0_9EURO</name>
<accession>A0A8H7A7R0</accession>